<reference evidence="1" key="1">
    <citation type="journal article" date="2020" name="mSystems">
        <title>Genome- and Community-Level Interaction Insights into Carbon Utilization and Element Cycling Functions of Hydrothermarchaeota in Hydrothermal Sediment.</title>
        <authorList>
            <person name="Zhou Z."/>
            <person name="Liu Y."/>
            <person name="Xu W."/>
            <person name="Pan J."/>
            <person name="Luo Z.H."/>
            <person name="Li M."/>
        </authorList>
    </citation>
    <scope>NUCLEOTIDE SEQUENCE [LARGE SCALE GENOMIC DNA]</scope>
    <source>
        <strain evidence="1">HyVt-501</strain>
    </source>
</reference>
<comment type="caution">
    <text evidence="1">The sequence shown here is derived from an EMBL/GenBank/DDBJ whole genome shotgun (WGS) entry which is preliminary data.</text>
</comment>
<sequence>MSFPCLLSIPHGGILVPPEVKELILLREEDLLRDGDPFTGELYDLPAASVVRMEIARAVVDVNRAPG</sequence>
<protein>
    <submittedName>
        <fullName evidence="1">N-formylglutamate amidohydrolase</fullName>
    </submittedName>
</protein>
<dbReference type="AlphaFoldDB" id="A0A7C5Q209"/>
<dbReference type="SUPFAM" id="SSF53187">
    <property type="entry name" value="Zn-dependent exopeptidases"/>
    <property type="match status" value="1"/>
</dbReference>
<accession>A0A7C5Q209</accession>
<proteinExistence type="predicted"/>
<evidence type="ECO:0000313" key="1">
    <source>
        <dbReference type="EMBL" id="HHJ64054.1"/>
    </source>
</evidence>
<name>A0A7C5Q209_AQUAO</name>
<gene>
    <name evidence="1" type="ORF">ENJ61_04015</name>
</gene>
<dbReference type="EMBL" id="DRNB01000149">
    <property type="protein sequence ID" value="HHJ64054.1"/>
    <property type="molecule type" value="Genomic_DNA"/>
</dbReference>
<dbReference type="Proteomes" id="UP000885792">
    <property type="component" value="Unassembled WGS sequence"/>
</dbReference>
<organism evidence="1">
    <name type="scientific">Aquifex aeolicus</name>
    <dbReference type="NCBI Taxonomy" id="63363"/>
    <lineage>
        <taxon>Bacteria</taxon>
        <taxon>Pseudomonadati</taxon>
        <taxon>Aquificota</taxon>
        <taxon>Aquificia</taxon>
        <taxon>Aquificales</taxon>
        <taxon>Aquificaceae</taxon>
        <taxon>Aquifex</taxon>
    </lineage>
</organism>
<feature type="non-terminal residue" evidence="1">
    <location>
        <position position="67"/>
    </location>
</feature>
<dbReference type="InterPro" id="IPR007709">
    <property type="entry name" value="N-FG_amidohydro"/>
</dbReference>
<dbReference type="Pfam" id="PF05013">
    <property type="entry name" value="FGase"/>
    <property type="match status" value="1"/>
</dbReference>
<dbReference type="Gene3D" id="3.40.630.40">
    <property type="entry name" value="Zn-dependent exopeptidases"/>
    <property type="match status" value="1"/>
</dbReference>